<dbReference type="InterPro" id="IPR018319">
    <property type="entry name" value="SelA-like"/>
</dbReference>
<feature type="modified residue" description="N6-(pyridoxal phosphate)lysine" evidence="4">
    <location>
        <position position="211"/>
    </location>
</feature>
<dbReference type="RefSeq" id="WP_015311849.1">
    <property type="nucleotide sequence ID" value="NC_019970.1"/>
</dbReference>
<evidence type="ECO:0000313" key="5">
    <source>
        <dbReference type="EMBL" id="AGB19316.1"/>
    </source>
</evidence>
<dbReference type="FunFam" id="3.40.640.10:FF:000056">
    <property type="entry name" value="SelA-like pyridoxal phosphate-dependent enzyme"/>
    <property type="match status" value="1"/>
</dbReference>
<dbReference type="Pfam" id="PF03841">
    <property type="entry name" value="SelA"/>
    <property type="match status" value="1"/>
</dbReference>
<dbReference type="InterPro" id="IPR015421">
    <property type="entry name" value="PyrdxlP-dep_Trfase_major"/>
</dbReference>
<evidence type="ECO:0000256" key="3">
    <source>
        <dbReference type="ARBA" id="ARBA00044507"/>
    </source>
</evidence>
<comment type="similarity">
    <text evidence="3">Belongs to the SelA family.</text>
</comment>
<dbReference type="GO" id="GO:0004125">
    <property type="term" value="F:L-seryl-tRNA(Sec) selenium transferase activity"/>
    <property type="evidence" value="ECO:0007669"/>
    <property type="project" value="TreeGrafter"/>
</dbReference>
<dbReference type="EMBL" id="CP003066">
    <property type="protein sequence ID" value="AGB19316.1"/>
    <property type="molecule type" value="Genomic_DNA"/>
</dbReference>
<reference evidence="5 6" key="1">
    <citation type="submission" date="2012-03" db="EMBL/GenBank/DDBJ databases">
        <title>Complete sequence of chromosome of Thermoanaerobacterium thermosaccharolyticum M0795.</title>
        <authorList>
            <consortium name="US DOE Joint Genome Institute"/>
            <person name="Lucas S."/>
            <person name="Han J."/>
            <person name="Lapidus A."/>
            <person name="Cheng J.-F."/>
            <person name="Goodwin L."/>
            <person name="Pitluck S."/>
            <person name="Peters L."/>
            <person name="Teshima H."/>
            <person name="Detter J.C."/>
            <person name="Han C."/>
            <person name="Tapia R."/>
            <person name="Land M."/>
            <person name="Hauser L."/>
            <person name="Kyrpides N."/>
            <person name="Ivanova N."/>
            <person name="Pagani I."/>
            <person name="Feinberg L."/>
            <person name="Folden J."/>
            <person name="Hogsett D."/>
            <person name="Shaw J."/>
            <person name="Woyke T."/>
        </authorList>
    </citation>
    <scope>NUCLEOTIDE SEQUENCE [LARGE SCALE GENOMIC DNA]</scope>
    <source>
        <strain evidence="5 6">M0795</strain>
    </source>
</reference>
<dbReference type="HOGENOM" id="CLU_040896_1_0_9"/>
<dbReference type="PANTHER" id="PTHR32328">
    <property type="entry name" value="L-SERYL-TRNA(SEC) SELENIUM TRANSFERASE"/>
    <property type="match status" value="1"/>
</dbReference>
<keyword evidence="2 4" id="KW-0663">Pyridoxal phosphate</keyword>
<accession>L0IM76</accession>
<dbReference type="InterPro" id="IPR006337">
    <property type="entry name" value="DgaE-like"/>
</dbReference>
<organism evidence="5 6">
    <name type="scientific">Thermoanaerobacterium thermosaccharolyticum M0795</name>
    <dbReference type="NCBI Taxonomy" id="698948"/>
    <lineage>
        <taxon>Bacteria</taxon>
        <taxon>Bacillati</taxon>
        <taxon>Bacillota</taxon>
        <taxon>Clostridia</taxon>
        <taxon>Thermoanaerobacterales</taxon>
        <taxon>Thermoanaerobacteraceae</taxon>
        <taxon>Thermoanaerobacterium</taxon>
    </lineage>
</organism>
<dbReference type="Gene3D" id="3.40.640.10">
    <property type="entry name" value="Type I PLP-dependent aspartate aminotransferase-like (Major domain)"/>
    <property type="match status" value="1"/>
</dbReference>
<evidence type="ECO:0000256" key="4">
    <source>
        <dbReference type="PIRSR" id="PIRSR618319-50"/>
    </source>
</evidence>
<protein>
    <submittedName>
        <fullName evidence="5">Putative pyridoxal phosphate-dependent enzyme</fullName>
    </submittedName>
</protein>
<evidence type="ECO:0000313" key="6">
    <source>
        <dbReference type="Proteomes" id="UP000010845"/>
    </source>
</evidence>
<sequence length="370" mass="40466">MNVYEKIGLKKAINASGKMTALGATAVSQEVAEMIKKASMEYVEISSLIDKAGEIISKYTGGEDSCVTVGASAGIAISVAATIAKDNLSLIEKMPKSDGLKNEIIIQKGHSINFGAPINQMIMLGGGIPVEVGQANKVEYQHVEKAINDKTTALIYIKSHHTVQKGMLSIEKMIEIAHNHKLPLIIDAAAEEDLKKYVKLGADMVIYSGGKAIGGPTSGFITGKEEWIKYCKEQYKGIGRAMKVGKENIMGLLKAIELYGKADVEGKALENRNKMNDMVKELNLIKGIEAVLIQDEAGRDIYRARIKIDEEKVGMTAFELIKRLETGDIAIYTRDYYANIGYIDIDPRPLNDGDEKIIISRIAEIINSKK</sequence>
<dbReference type="NCBIfam" id="TIGR01437">
    <property type="entry name" value="selA_rel"/>
    <property type="match status" value="1"/>
</dbReference>
<dbReference type="SUPFAM" id="SSF53383">
    <property type="entry name" value="PLP-dependent transferases"/>
    <property type="match status" value="1"/>
</dbReference>
<proteinExistence type="inferred from homology"/>
<comment type="cofactor">
    <cofactor evidence="1 4">
        <name>pyridoxal 5'-phosphate</name>
        <dbReference type="ChEBI" id="CHEBI:597326"/>
    </cofactor>
</comment>
<dbReference type="KEGG" id="tto:Thethe_01682"/>
<dbReference type="AlphaFoldDB" id="L0IM76"/>
<gene>
    <name evidence="5" type="ORF">Thethe_01682</name>
</gene>
<dbReference type="InterPro" id="IPR015424">
    <property type="entry name" value="PyrdxlP-dep_Trfase"/>
</dbReference>
<dbReference type="Proteomes" id="UP000010845">
    <property type="component" value="Chromosome"/>
</dbReference>
<evidence type="ECO:0000256" key="1">
    <source>
        <dbReference type="ARBA" id="ARBA00001933"/>
    </source>
</evidence>
<evidence type="ECO:0000256" key="2">
    <source>
        <dbReference type="ARBA" id="ARBA00022898"/>
    </source>
</evidence>
<dbReference type="PATRIC" id="fig|698948.3.peg.1673"/>
<name>L0IM76_THETR</name>
<dbReference type="PANTHER" id="PTHR32328:SF0">
    <property type="entry name" value="L-SERYL-TRNA(SEC) SELENIUM TRANSFERASE"/>
    <property type="match status" value="1"/>
</dbReference>